<dbReference type="KEGG" id="ehx:EMIHUDRAFT_240079"/>
<dbReference type="AlphaFoldDB" id="A0A0D3JGL1"/>
<reference evidence="3" key="1">
    <citation type="journal article" date="2013" name="Nature">
        <title>Pan genome of the phytoplankton Emiliania underpins its global distribution.</title>
        <authorList>
            <person name="Read B.A."/>
            <person name="Kegel J."/>
            <person name="Klute M.J."/>
            <person name="Kuo A."/>
            <person name="Lefebvre S.C."/>
            <person name="Maumus F."/>
            <person name="Mayer C."/>
            <person name="Miller J."/>
            <person name="Monier A."/>
            <person name="Salamov A."/>
            <person name="Young J."/>
            <person name="Aguilar M."/>
            <person name="Claverie J.M."/>
            <person name="Frickenhaus S."/>
            <person name="Gonzalez K."/>
            <person name="Herman E.K."/>
            <person name="Lin Y.C."/>
            <person name="Napier J."/>
            <person name="Ogata H."/>
            <person name="Sarno A.F."/>
            <person name="Shmutz J."/>
            <person name="Schroeder D."/>
            <person name="de Vargas C."/>
            <person name="Verret F."/>
            <person name="von Dassow P."/>
            <person name="Valentin K."/>
            <person name="Van de Peer Y."/>
            <person name="Wheeler G."/>
            <person name="Dacks J.B."/>
            <person name="Delwiche C.F."/>
            <person name="Dyhrman S.T."/>
            <person name="Glockner G."/>
            <person name="John U."/>
            <person name="Richards T."/>
            <person name="Worden A.Z."/>
            <person name="Zhang X."/>
            <person name="Grigoriev I.V."/>
            <person name="Allen A.E."/>
            <person name="Bidle K."/>
            <person name="Borodovsky M."/>
            <person name="Bowler C."/>
            <person name="Brownlee C."/>
            <person name="Cock J.M."/>
            <person name="Elias M."/>
            <person name="Gladyshev V.N."/>
            <person name="Groth M."/>
            <person name="Guda C."/>
            <person name="Hadaegh A."/>
            <person name="Iglesias-Rodriguez M.D."/>
            <person name="Jenkins J."/>
            <person name="Jones B.M."/>
            <person name="Lawson T."/>
            <person name="Leese F."/>
            <person name="Lindquist E."/>
            <person name="Lobanov A."/>
            <person name="Lomsadze A."/>
            <person name="Malik S.B."/>
            <person name="Marsh M.E."/>
            <person name="Mackinder L."/>
            <person name="Mock T."/>
            <person name="Mueller-Roeber B."/>
            <person name="Pagarete A."/>
            <person name="Parker M."/>
            <person name="Probert I."/>
            <person name="Quesneville H."/>
            <person name="Raines C."/>
            <person name="Rensing S.A."/>
            <person name="Riano-Pachon D.M."/>
            <person name="Richier S."/>
            <person name="Rokitta S."/>
            <person name="Shiraiwa Y."/>
            <person name="Soanes D.M."/>
            <person name="van der Giezen M."/>
            <person name="Wahlund T.M."/>
            <person name="Williams B."/>
            <person name="Wilson W."/>
            <person name="Wolfe G."/>
            <person name="Wurch L.L."/>
        </authorList>
    </citation>
    <scope>NUCLEOTIDE SEQUENCE</scope>
</reference>
<keyword evidence="3" id="KW-1185">Reference proteome</keyword>
<evidence type="ECO:0000256" key="1">
    <source>
        <dbReference type="SAM" id="SignalP"/>
    </source>
</evidence>
<evidence type="ECO:0008006" key="4">
    <source>
        <dbReference type="Google" id="ProtNLM"/>
    </source>
</evidence>
<dbReference type="PaxDb" id="2903-EOD22646"/>
<name>A0A0D3JGL1_EMIH1</name>
<evidence type="ECO:0000313" key="2">
    <source>
        <dbReference type="EnsemblProtists" id="EOD22646"/>
    </source>
</evidence>
<dbReference type="EnsemblProtists" id="EOD22646">
    <property type="protein sequence ID" value="EOD22646"/>
    <property type="gene ID" value="EMIHUDRAFT_240079"/>
</dbReference>
<sequence length="276" mass="30220">MAASRAATPQAPASRASLALLLLTLSKQRYAERHGYGWQFDMVDAMLRLFADNGNATRCTFLDSDTLVLRPDRSLESIFAQTRAPSGDASGGGSSLSVARRGPRCSVDLQADPMMLNAGFISVRRTRWVLESFLPTWLSYSRDPHFYFRSRRDANFHAPEQAALVATVLHFALRSVPSPDRLAPLLGAEERRLLLAARANSSLHVCTDPHLRAEMHAKAVAYFAAHPELPDPSLRGSVGTMSAYMAKMRRPTHRLYACAAGAPSHSPTFSGPRSAN</sequence>
<dbReference type="HOGENOM" id="CLU_1009836_0_0_1"/>
<dbReference type="RefSeq" id="XP_005775075.1">
    <property type="nucleotide sequence ID" value="XM_005775018.1"/>
</dbReference>
<feature type="signal peptide" evidence="1">
    <location>
        <begin position="1"/>
        <end position="31"/>
    </location>
</feature>
<keyword evidence="1" id="KW-0732">Signal</keyword>
<evidence type="ECO:0000313" key="3">
    <source>
        <dbReference type="Proteomes" id="UP000013827"/>
    </source>
</evidence>
<accession>A0A0D3JGL1</accession>
<dbReference type="GeneID" id="17268193"/>
<organism evidence="2 3">
    <name type="scientific">Emiliania huxleyi (strain CCMP1516)</name>
    <dbReference type="NCBI Taxonomy" id="280463"/>
    <lineage>
        <taxon>Eukaryota</taxon>
        <taxon>Haptista</taxon>
        <taxon>Haptophyta</taxon>
        <taxon>Prymnesiophyceae</taxon>
        <taxon>Isochrysidales</taxon>
        <taxon>Noelaerhabdaceae</taxon>
        <taxon>Emiliania</taxon>
    </lineage>
</organism>
<reference evidence="2" key="2">
    <citation type="submission" date="2024-10" db="UniProtKB">
        <authorList>
            <consortium name="EnsemblProtists"/>
        </authorList>
    </citation>
    <scope>IDENTIFICATION</scope>
</reference>
<feature type="chain" id="PRO_5044218872" description="Nucleotide-diphospho-sugar transferase domain-containing protein" evidence="1">
    <location>
        <begin position="32"/>
        <end position="276"/>
    </location>
</feature>
<protein>
    <recommendedName>
        <fullName evidence="4">Nucleotide-diphospho-sugar transferase domain-containing protein</fullName>
    </recommendedName>
</protein>
<dbReference type="Proteomes" id="UP000013827">
    <property type="component" value="Unassembled WGS sequence"/>
</dbReference>
<proteinExistence type="predicted"/>